<comment type="caution">
    <text evidence="1">The sequence shown here is derived from an EMBL/GenBank/DDBJ whole genome shotgun (WGS) entry which is preliminary data.</text>
</comment>
<sequence>MDIMPLVRRIGKAFHSDETPFDKYSGYKRSVSLKDENSGYFEFRINKEKDIYKWDLVFVNCHYNEIPRKIFFMKLPTNGVPYSLSTSLKQMMNIKESPLICVAQDLDENNKFKNMLIEFVEQFINGQVEHPNDWDGDIKDFLVKRYEINKKMLSFYLDNPTTVVLNGQLLMKLEEFQQIWVKNYFGVNEKLSNEFSCMYCGSREQLISGGKGKWKIFTGTRKTQISKEGKSNVRCVNCETLITAGIEILNNYVFKNGQTVTEEPLFNYYIPLTYDLEKLKLIYNHMIKAENEIEFIRNLINIRDNLKMNDIHYIVQLSFGNSRDNTFSLMVNKLISIDDVDVEKLSSYQYKYSKLLENHNAKEKYKINNQSLPYHLINEFDVGKFEREDFKATLINMFLRPKSVNESKLNNYIKKLEILINREEKNIKTYGSLYNYQLYLYIAKEMDIMDIINSKEYALGVLVSIADYVQNKKYNKNGSKDYVSPIRKKFAKYPKNQTVAINEAARIISQGFVFIGKNSYLDRIFRIAMDKFMNGENAPKEYQQMAYYFGLSSWNYYPNELDRDEFFNKNNKNDEENLKETLAI</sequence>
<proteinExistence type="predicted"/>
<dbReference type="PATRIC" id="fig|33934.7.peg.919"/>
<dbReference type="OrthoDB" id="9802901at2"/>
<reference evidence="1 2" key="1">
    <citation type="submission" date="2016-03" db="EMBL/GenBank/DDBJ databases">
        <title>Spore heat resistance.</title>
        <authorList>
            <person name="Boekhorst J."/>
            <person name="Berendsen E.M."/>
            <person name="Wells-Bennik M.H."/>
            <person name="Kuipers O.P."/>
        </authorList>
    </citation>
    <scope>NUCLEOTIDE SEQUENCE [LARGE SCALE GENOMIC DNA]</scope>
    <source>
        <strain evidence="1 2">AF16</strain>
    </source>
</reference>
<protein>
    <submittedName>
        <fullName evidence="1">Uncharacterized protein</fullName>
    </submittedName>
</protein>
<evidence type="ECO:0000313" key="2">
    <source>
        <dbReference type="Proteomes" id="UP000078336"/>
    </source>
</evidence>
<dbReference type="AlphaFoldDB" id="A0A178TB04"/>
<name>A0A178TB04_9BACL</name>
<organism evidence="1 2">
    <name type="scientific">Anoxybacillus flavithermus</name>
    <dbReference type="NCBI Taxonomy" id="33934"/>
    <lineage>
        <taxon>Bacteria</taxon>
        <taxon>Bacillati</taxon>
        <taxon>Bacillota</taxon>
        <taxon>Bacilli</taxon>
        <taxon>Bacillales</taxon>
        <taxon>Anoxybacillaceae</taxon>
        <taxon>Anoxybacillus</taxon>
    </lineage>
</organism>
<gene>
    <name evidence="1" type="ORF">TAF16_1856</name>
</gene>
<dbReference type="Proteomes" id="UP000078336">
    <property type="component" value="Unassembled WGS sequence"/>
</dbReference>
<accession>A0A178TB04</accession>
<keyword evidence="2" id="KW-1185">Reference proteome</keyword>
<dbReference type="RefSeq" id="WP_064214337.1">
    <property type="nucleotide sequence ID" value="NZ_LUCQ01000105.1"/>
</dbReference>
<evidence type="ECO:0000313" key="1">
    <source>
        <dbReference type="EMBL" id="OAO78589.1"/>
    </source>
</evidence>
<dbReference type="EMBL" id="LUCQ01000105">
    <property type="protein sequence ID" value="OAO78589.1"/>
    <property type="molecule type" value="Genomic_DNA"/>
</dbReference>